<dbReference type="OrthoDB" id="1163416at2"/>
<dbReference type="STRING" id="283786.SAMN04487990_10281"/>
<dbReference type="NCBIfam" id="TIGR02937">
    <property type="entry name" value="sigma70-ECF"/>
    <property type="match status" value="1"/>
</dbReference>
<dbReference type="InterPro" id="IPR007627">
    <property type="entry name" value="RNA_pol_sigma70_r2"/>
</dbReference>
<dbReference type="SUPFAM" id="SSF88946">
    <property type="entry name" value="Sigma2 domain of RNA polymerase sigma factors"/>
    <property type="match status" value="1"/>
</dbReference>
<dbReference type="Proteomes" id="UP000198846">
    <property type="component" value="Unassembled WGS sequence"/>
</dbReference>
<accession>A0A1H3VWJ2</accession>
<reference evidence="2 3" key="1">
    <citation type="submission" date="2016-10" db="EMBL/GenBank/DDBJ databases">
        <authorList>
            <person name="de Groot N.N."/>
        </authorList>
    </citation>
    <scope>NUCLEOTIDE SEQUENCE [LARGE SCALE GENOMIC DNA]</scope>
    <source>
        <strain evidence="2 3">DSM 23842</strain>
    </source>
</reference>
<dbReference type="Gene3D" id="1.10.1740.10">
    <property type="match status" value="1"/>
</dbReference>
<evidence type="ECO:0000313" key="2">
    <source>
        <dbReference type="EMBL" id="SDZ79166.1"/>
    </source>
</evidence>
<dbReference type="RefSeq" id="WP_092131558.1">
    <property type="nucleotide sequence ID" value="NZ_FNQK01000002.1"/>
</dbReference>
<evidence type="ECO:0000313" key="3">
    <source>
        <dbReference type="Proteomes" id="UP000198846"/>
    </source>
</evidence>
<organism evidence="2 3">
    <name type="scientific">Bizionia paragorgiae</name>
    <dbReference type="NCBI Taxonomy" id="283786"/>
    <lineage>
        <taxon>Bacteria</taxon>
        <taxon>Pseudomonadati</taxon>
        <taxon>Bacteroidota</taxon>
        <taxon>Flavobacteriia</taxon>
        <taxon>Flavobacteriales</taxon>
        <taxon>Flavobacteriaceae</taxon>
        <taxon>Bizionia</taxon>
    </lineage>
</organism>
<keyword evidence="3" id="KW-1185">Reference proteome</keyword>
<sequence>MSDQKIVQLFKNGQRSKAFKELYKLYPRIEKLILSKGGTKADASDVFQESLIILNRNLEKSDFKLTSSFYTYLYSVSRFVWKDSQKQFSKQELHDFNTDQVSVFHSVLEEQKYLFAENAFRKLGERCQDLLQRFYLQKMSFKDIAEVMQFKSEKIAKNQKYKCLKKAKDIYRTTFNTVQS</sequence>
<dbReference type="InterPro" id="IPR013324">
    <property type="entry name" value="RNA_pol_sigma_r3/r4-like"/>
</dbReference>
<dbReference type="SUPFAM" id="SSF88659">
    <property type="entry name" value="Sigma3 and sigma4 domains of RNA polymerase sigma factors"/>
    <property type="match status" value="1"/>
</dbReference>
<name>A0A1H3VWJ2_BIZPA</name>
<dbReference type="GO" id="GO:0006352">
    <property type="term" value="P:DNA-templated transcription initiation"/>
    <property type="evidence" value="ECO:0007669"/>
    <property type="project" value="InterPro"/>
</dbReference>
<evidence type="ECO:0000259" key="1">
    <source>
        <dbReference type="Pfam" id="PF04542"/>
    </source>
</evidence>
<dbReference type="GO" id="GO:0003700">
    <property type="term" value="F:DNA-binding transcription factor activity"/>
    <property type="evidence" value="ECO:0007669"/>
    <property type="project" value="InterPro"/>
</dbReference>
<feature type="domain" description="RNA polymerase sigma-70 region 2" evidence="1">
    <location>
        <begin position="25"/>
        <end position="84"/>
    </location>
</feature>
<dbReference type="Gene3D" id="1.10.10.10">
    <property type="entry name" value="Winged helix-like DNA-binding domain superfamily/Winged helix DNA-binding domain"/>
    <property type="match status" value="1"/>
</dbReference>
<dbReference type="InterPro" id="IPR036388">
    <property type="entry name" value="WH-like_DNA-bd_sf"/>
</dbReference>
<dbReference type="InterPro" id="IPR014284">
    <property type="entry name" value="RNA_pol_sigma-70_dom"/>
</dbReference>
<gene>
    <name evidence="2" type="ORF">SAMN04487990_10281</name>
</gene>
<protein>
    <submittedName>
        <fullName evidence="2">RNA polymerase sigma factor, sigma-70 family</fullName>
    </submittedName>
</protein>
<proteinExistence type="predicted"/>
<dbReference type="EMBL" id="FNQK01000002">
    <property type="protein sequence ID" value="SDZ79166.1"/>
    <property type="molecule type" value="Genomic_DNA"/>
</dbReference>
<dbReference type="AlphaFoldDB" id="A0A1H3VWJ2"/>
<dbReference type="Pfam" id="PF04542">
    <property type="entry name" value="Sigma70_r2"/>
    <property type="match status" value="1"/>
</dbReference>
<dbReference type="InterPro" id="IPR013325">
    <property type="entry name" value="RNA_pol_sigma_r2"/>
</dbReference>